<dbReference type="EMBL" id="CM042036">
    <property type="protein sequence ID" value="KAI3745201.1"/>
    <property type="molecule type" value="Genomic_DNA"/>
</dbReference>
<evidence type="ECO:0000313" key="1">
    <source>
        <dbReference type="EMBL" id="KAI3745201.1"/>
    </source>
</evidence>
<protein>
    <submittedName>
        <fullName evidence="1">Uncharacterized protein</fullName>
    </submittedName>
</protein>
<accession>A0ACB9DFC7</accession>
<proteinExistence type="predicted"/>
<name>A0ACB9DFC7_9ASTR</name>
<comment type="caution">
    <text evidence="1">The sequence shown here is derived from an EMBL/GenBank/DDBJ whole genome shotgun (WGS) entry which is preliminary data.</text>
</comment>
<evidence type="ECO:0000313" key="2">
    <source>
        <dbReference type="Proteomes" id="UP001056120"/>
    </source>
</evidence>
<dbReference type="Proteomes" id="UP001056120">
    <property type="component" value="Linkage Group LG19"/>
</dbReference>
<sequence length="94" mass="10183">MCKTPDLHLRHRRDPYDCSLTPPPAIRSVTNGRSHSIGTFPSSIKTPGSPAFSFSIATKTLNPNPPPPPSLSLLLVSPSSPSAAFRIKKRSIDY</sequence>
<reference evidence="2" key="1">
    <citation type="journal article" date="2022" name="Mol. Ecol. Resour.">
        <title>The genomes of chicory, endive, great burdock and yacon provide insights into Asteraceae palaeo-polyploidization history and plant inulin production.</title>
        <authorList>
            <person name="Fan W."/>
            <person name="Wang S."/>
            <person name="Wang H."/>
            <person name="Wang A."/>
            <person name="Jiang F."/>
            <person name="Liu H."/>
            <person name="Zhao H."/>
            <person name="Xu D."/>
            <person name="Zhang Y."/>
        </authorList>
    </citation>
    <scope>NUCLEOTIDE SEQUENCE [LARGE SCALE GENOMIC DNA]</scope>
    <source>
        <strain evidence="2">cv. Yunnan</strain>
    </source>
</reference>
<gene>
    <name evidence="1" type="ORF">L1987_58308</name>
</gene>
<organism evidence="1 2">
    <name type="scientific">Smallanthus sonchifolius</name>
    <dbReference type="NCBI Taxonomy" id="185202"/>
    <lineage>
        <taxon>Eukaryota</taxon>
        <taxon>Viridiplantae</taxon>
        <taxon>Streptophyta</taxon>
        <taxon>Embryophyta</taxon>
        <taxon>Tracheophyta</taxon>
        <taxon>Spermatophyta</taxon>
        <taxon>Magnoliopsida</taxon>
        <taxon>eudicotyledons</taxon>
        <taxon>Gunneridae</taxon>
        <taxon>Pentapetalae</taxon>
        <taxon>asterids</taxon>
        <taxon>campanulids</taxon>
        <taxon>Asterales</taxon>
        <taxon>Asteraceae</taxon>
        <taxon>Asteroideae</taxon>
        <taxon>Heliantheae alliance</taxon>
        <taxon>Millerieae</taxon>
        <taxon>Smallanthus</taxon>
    </lineage>
</organism>
<reference evidence="1 2" key="2">
    <citation type="journal article" date="2022" name="Mol. Ecol. Resour.">
        <title>The genomes of chicory, endive, great burdock and yacon provide insights into Asteraceae paleo-polyploidization history and plant inulin production.</title>
        <authorList>
            <person name="Fan W."/>
            <person name="Wang S."/>
            <person name="Wang H."/>
            <person name="Wang A."/>
            <person name="Jiang F."/>
            <person name="Liu H."/>
            <person name="Zhao H."/>
            <person name="Xu D."/>
            <person name="Zhang Y."/>
        </authorList>
    </citation>
    <scope>NUCLEOTIDE SEQUENCE [LARGE SCALE GENOMIC DNA]</scope>
    <source>
        <strain evidence="2">cv. Yunnan</strain>
        <tissue evidence="1">Leaves</tissue>
    </source>
</reference>
<keyword evidence="2" id="KW-1185">Reference proteome</keyword>